<sequence length="412" mass="46883">MILYTVVLMKNIVNNPYKVLFKDLFEKGIEMKNLNTKIIEKNRELEFSQNVVMKKEKAFKSFFQNVPIPLIILNKGTQRISFANSSFVNIVENKSLKSIINKKITSVISVDEGQLNKFNYSEGKIILRGSISNKGDLKYFDIELIDSSTSGDEIIVILNDVTSNVKVDSMKEAIQNKMLEENLKRDFLSNISHDLKTPINVIYSATQLEECLIKNSNISGLKKYNTISKQNCISLIRLANNLIDTSRIESDYISANLKVKNIVDIIENIIATLVDYAHNNNVNLIFDTNEEEVYVELDEDFMQRIIVNLISNSIKFCDYNGMIKINVHASDKKVEVSVQDNGIGMEEEFIKDIFNRYSMGKNNEAKSNKGTGIGMFVVKRLMEIQNGNISVSSKVGEGTRFDLVFNRVLERC</sequence>
<comment type="subcellular location">
    <subcellularLocation>
        <location evidence="2">Membrane</location>
    </subcellularLocation>
</comment>
<dbReference type="CDD" id="cd00082">
    <property type="entry name" value="HisKA"/>
    <property type="match status" value="1"/>
</dbReference>
<evidence type="ECO:0000313" key="10">
    <source>
        <dbReference type="Proteomes" id="UP000092714"/>
    </source>
</evidence>
<dbReference type="Gene3D" id="3.30.450.20">
    <property type="entry name" value="PAS domain"/>
    <property type="match status" value="1"/>
</dbReference>
<comment type="catalytic activity">
    <reaction evidence="1">
        <text>ATP + protein L-histidine = ADP + protein N-phospho-L-histidine.</text>
        <dbReference type="EC" id="2.7.13.3"/>
    </reaction>
</comment>
<dbReference type="Gene3D" id="1.10.287.130">
    <property type="match status" value="1"/>
</dbReference>
<name>A0A1B8RQ54_9CLOT</name>
<dbReference type="SUPFAM" id="SSF55874">
    <property type="entry name" value="ATPase domain of HSP90 chaperone/DNA topoisomerase II/histidine kinase"/>
    <property type="match status" value="1"/>
</dbReference>
<dbReference type="Proteomes" id="UP000092714">
    <property type="component" value="Unassembled WGS sequence"/>
</dbReference>
<dbReference type="AlphaFoldDB" id="A0A1B8RQ54"/>
<dbReference type="PANTHER" id="PTHR43547:SF2">
    <property type="entry name" value="HYBRID SIGNAL TRANSDUCTION HISTIDINE KINASE C"/>
    <property type="match status" value="1"/>
</dbReference>
<dbReference type="PROSITE" id="PS50109">
    <property type="entry name" value="HIS_KIN"/>
    <property type="match status" value="1"/>
</dbReference>
<dbReference type="Gene3D" id="3.30.565.10">
    <property type="entry name" value="Histidine kinase-like ATPase, C-terminal domain"/>
    <property type="match status" value="1"/>
</dbReference>
<dbReference type="Pfam" id="PF00512">
    <property type="entry name" value="HisKA"/>
    <property type="match status" value="1"/>
</dbReference>
<dbReference type="InterPro" id="IPR003594">
    <property type="entry name" value="HATPase_dom"/>
</dbReference>
<dbReference type="InterPro" id="IPR004358">
    <property type="entry name" value="Sig_transdc_His_kin-like_C"/>
</dbReference>
<organism evidence="9 10">
    <name type="scientific">Clostridium paraputrificum</name>
    <dbReference type="NCBI Taxonomy" id="29363"/>
    <lineage>
        <taxon>Bacteria</taxon>
        <taxon>Bacillati</taxon>
        <taxon>Bacillota</taxon>
        <taxon>Clostridia</taxon>
        <taxon>Eubacteriales</taxon>
        <taxon>Clostridiaceae</taxon>
        <taxon>Clostridium</taxon>
    </lineage>
</organism>
<evidence type="ECO:0000313" key="9">
    <source>
        <dbReference type="EMBL" id="OBY10960.1"/>
    </source>
</evidence>
<dbReference type="InterPro" id="IPR036890">
    <property type="entry name" value="HATPase_C_sf"/>
</dbReference>
<evidence type="ECO:0000256" key="4">
    <source>
        <dbReference type="ARBA" id="ARBA00022553"/>
    </source>
</evidence>
<keyword evidence="4" id="KW-0597">Phosphoprotein</keyword>
<dbReference type="EMBL" id="MAPZ01000019">
    <property type="protein sequence ID" value="OBY10960.1"/>
    <property type="molecule type" value="Genomic_DNA"/>
</dbReference>
<evidence type="ECO:0000256" key="5">
    <source>
        <dbReference type="ARBA" id="ARBA00022679"/>
    </source>
</evidence>
<keyword evidence="6" id="KW-0418">Kinase</keyword>
<comment type="caution">
    <text evidence="9">The sequence shown here is derived from an EMBL/GenBank/DDBJ whole genome shotgun (WGS) entry which is preliminary data.</text>
</comment>
<evidence type="ECO:0000256" key="3">
    <source>
        <dbReference type="ARBA" id="ARBA00012438"/>
    </source>
</evidence>
<dbReference type="GO" id="GO:0016020">
    <property type="term" value="C:membrane"/>
    <property type="evidence" value="ECO:0007669"/>
    <property type="project" value="UniProtKB-SubCell"/>
</dbReference>
<dbReference type="SUPFAM" id="SSF47384">
    <property type="entry name" value="Homodimeric domain of signal transducing histidine kinase"/>
    <property type="match status" value="1"/>
</dbReference>
<keyword evidence="5" id="KW-0808">Transferase</keyword>
<dbReference type="FunFam" id="3.30.565.10:FF:000006">
    <property type="entry name" value="Sensor histidine kinase WalK"/>
    <property type="match status" value="1"/>
</dbReference>
<dbReference type="InterPro" id="IPR036097">
    <property type="entry name" value="HisK_dim/P_sf"/>
</dbReference>
<dbReference type="SMART" id="SM00387">
    <property type="entry name" value="HATPase_c"/>
    <property type="match status" value="1"/>
</dbReference>
<evidence type="ECO:0000256" key="7">
    <source>
        <dbReference type="ARBA" id="ARBA00023012"/>
    </source>
</evidence>
<evidence type="ECO:0000259" key="8">
    <source>
        <dbReference type="PROSITE" id="PS50109"/>
    </source>
</evidence>
<reference evidence="9 10" key="1">
    <citation type="submission" date="2016-06" db="EMBL/GenBank/DDBJ databases">
        <authorList>
            <person name="Kjaerup R.B."/>
            <person name="Dalgaard T.S."/>
            <person name="Juul-Madsen H.R."/>
        </authorList>
    </citation>
    <scope>NUCLEOTIDE SEQUENCE [LARGE SCALE GENOMIC DNA]</scope>
    <source>
        <strain evidence="9 10">373-A1</strain>
    </source>
</reference>
<dbReference type="PRINTS" id="PR00344">
    <property type="entry name" value="BCTRLSENSOR"/>
</dbReference>
<dbReference type="Pfam" id="PF02518">
    <property type="entry name" value="HATPase_c"/>
    <property type="match status" value="1"/>
</dbReference>
<dbReference type="InterPro" id="IPR003661">
    <property type="entry name" value="HisK_dim/P_dom"/>
</dbReference>
<dbReference type="GO" id="GO:0000155">
    <property type="term" value="F:phosphorelay sensor kinase activity"/>
    <property type="evidence" value="ECO:0007669"/>
    <property type="project" value="InterPro"/>
</dbReference>
<dbReference type="eggNOG" id="COG2205">
    <property type="taxonomic scope" value="Bacteria"/>
</dbReference>
<protein>
    <recommendedName>
        <fullName evidence="3">histidine kinase</fullName>
        <ecNumber evidence="3">2.7.13.3</ecNumber>
    </recommendedName>
</protein>
<dbReference type="CDD" id="cd00075">
    <property type="entry name" value="HATPase"/>
    <property type="match status" value="1"/>
</dbReference>
<evidence type="ECO:0000256" key="1">
    <source>
        <dbReference type="ARBA" id="ARBA00000085"/>
    </source>
</evidence>
<evidence type="ECO:0000256" key="2">
    <source>
        <dbReference type="ARBA" id="ARBA00004370"/>
    </source>
</evidence>
<dbReference type="SMART" id="SM00388">
    <property type="entry name" value="HisKA"/>
    <property type="match status" value="1"/>
</dbReference>
<feature type="domain" description="Histidine kinase" evidence="8">
    <location>
        <begin position="190"/>
        <end position="409"/>
    </location>
</feature>
<accession>A0A1B8RQ54</accession>
<dbReference type="InterPro" id="IPR005467">
    <property type="entry name" value="His_kinase_dom"/>
</dbReference>
<evidence type="ECO:0000256" key="6">
    <source>
        <dbReference type="ARBA" id="ARBA00022777"/>
    </source>
</evidence>
<keyword evidence="10" id="KW-1185">Reference proteome</keyword>
<keyword evidence="7" id="KW-0902">Two-component regulatory system</keyword>
<proteinExistence type="predicted"/>
<dbReference type="EC" id="2.7.13.3" evidence="3"/>
<dbReference type="PANTHER" id="PTHR43547">
    <property type="entry name" value="TWO-COMPONENT HISTIDINE KINASE"/>
    <property type="match status" value="1"/>
</dbReference>
<gene>
    <name evidence="9" type="ORF">CP373A1_08670</name>
</gene>